<name>A0AAV1YLR7_LUPLU</name>
<comment type="caution">
    <text evidence="1">The sequence shown here is derived from an EMBL/GenBank/DDBJ whole genome shotgun (WGS) entry which is preliminary data.</text>
</comment>
<proteinExistence type="predicted"/>
<reference evidence="1 2" key="1">
    <citation type="submission" date="2024-03" db="EMBL/GenBank/DDBJ databases">
        <authorList>
            <person name="Martinez-Hernandez J."/>
        </authorList>
    </citation>
    <scope>NUCLEOTIDE SEQUENCE [LARGE SCALE GENOMIC DNA]</scope>
</reference>
<gene>
    <name evidence="1" type="ORF">LLUT_LOCUS36012</name>
</gene>
<dbReference type="EMBL" id="CAXHTB010000026">
    <property type="protein sequence ID" value="CAL0334952.1"/>
    <property type="molecule type" value="Genomic_DNA"/>
</dbReference>
<accession>A0AAV1YLR7</accession>
<dbReference type="AlphaFoldDB" id="A0AAV1YLR7"/>
<organism evidence="1 2">
    <name type="scientific">Lupinus luteus</name>
    <name type="common">European yellow lupine</name>
    <dbReference type="NCBI Taxonomy" id="3873"/>
    <lineage>
        <taxon>Eukaryota</taxon>
        <taxon>Viridiplantae</taxon>
        <taxon>Streptophyta</taxon>
        <taxon>Embryophyta</taxon>
        <taxon>Tracheophyta</taxon>
        <taxon>Spermatophyta</taxon>
        <taxon>Magnoliopsida</taxon>
        <taxon>eudicotyledons</taxon>
        <taxon>Gunneridae</taxon>
        <taxon>Pentapetalae</taxon>
        <taxon>rosids</taxon>
        <taxon>fabids</taxon>
        <taxon>Fabales</taxon>
        <taxon>Fabaceae</taxon>
        <taxon>Papilionoideae</taxon>
        <taxon>50 kb inversion clade</taxon>
        <taxon>genistoids sensu lato</taxon>
        <taxon>core genistoids</taxon>
        <taxon>Genisteae</taxon>
        <taxon>Lupinus</taxon>
    </lineage>
</organism>
<keyword evidence="2" id="KW-1185">Reference proteome</keyword>
<dbReference type="InterPro" id="IPR004926">
    <property type="entry name" value="LEA_3a"/>
</dbReference>
<dbReference type="Pfam" id="PF03242">
    <property type="entry name" value="LEA_3a"/>
    <property type="match status" value="1"/>
</dbReference>
<protein>
    <submittedName>
        <fullName evidence="1">Uncharacterized protein</fullName>
    </submittedName>
</protein>
<evidence type="ECO:0000313" key="2">
    <source>
        <dbReference type="Proteomes" id="UP001497480"/>
    </source>
</evidence>
<dbReference type="Proteomes" id="UP001497480">
    <property type="component" value="Unassembled WGS sequence"/>
</dbReference>
<sequence>MDCSRMIEVKWVQKWIESSTSWAPTQTHIYNRPNNHNNEIDPVELQHMLLNHKIR</sequence>
<evidence type="ECO:0000313" key="1">
    <source>
        <dbReference type="EMBL" id="CAL0334952.1"/>
    </source>
</evidence>